<feature type="region of interest" description="Disordered" evidence="1">
    <location>
        <begin position="1"/>
        <end position="21"/>
    </location>
</feature>
<name>A0A6C0EQ93_9ZZZZ</name>
<sequence length="165" mass="19076">MKHKKTTTINKNIKESLTTSRDRENNINTENILTNVNSITNSNSNNNSNNNSTNSYIQFSCNAIYKYMKLGFIYIIKVAKIIINISGIYLLWIILHYFASHLYIKFCVPNNFIGFLISPFMTSTPHCQGLRWIVYNAANIINNMWTMIGIWICSTILVIKEKTHN</sequence>
<feature type="transmembrane region" description="Helical" evidence="2">
    <location>
        <begin position="72"/>
        <end position="95"/>
    </location>
</feature>
<protein>
    <submittedName>
        <fullName evidence="3">Uncharacterized protein</fullName>
    </submittedName>
</protein>
<organism evidence="3">
    <name type="scientific">viral metagenome</name>
    <dbReference type="NCBI Taxonomy" id="1070528"/>
    <lineage>
        <taxon>unclassified sequences</taxon>
        <taxon>metagenomes</taxon>
        <taxon>organismal metagenomes</taxon>
    </lineage>
</organism>
<feature type="transmembrane region" description="Helical" evidence="2">
    <location>
        <begin position="102"/>
        <end position="120"/>
    </location>
</feature>
<feature type="transmembrane region" description="Helical" evidence="2">
    <location>
        <begin position="140"/>
        <end position="159"/>
    </location>
</feature>
<keyword evidence="2" id="KW-0812">Transmembrane</keyword>
<evidence type="ECO:0000313" key="3">
    <source>
        <dbReference type="EMBL" id="QHT31354.1"/>
    </source>
</evidence>
<reference evidence="3" key="1">
    <citation type="journal article" date="2020" name="Nature">
        <title>Giant virus diversity and host interactions through global metagenomics.</title>
        <authorList>
            <person name="Schulz F."/>
            <person name="Roux S."/>
            <person name="Paez-Espino D."/>
            <person name="Jungbluth S."/>
            <person name="Walsh D.A."/>
            <person name="Denef V.J."/>
            <person name="McMahon K.D."/>
            <person name="Konstantinidis K.T."/>
            <person name="Eloe-Fadrosh E.A."/>
            <person name="Kyrpides N.C."/>
            <person name="Woyke T."/>
        </authorList>
    </citation>
    <scope>NUCLEOTIDE SEQUENCE</scope>
    <source>
        <strain evidence="3">GVMAG-M-3300009155-2</strain>
    </source>
</reference>
<dbReference type="AlphaFoldDB" id="A0A6C0EQ93"/>
<keyword evidence="2" id="KW-0472">Membrane</keyword>
<evidence type="ECO:0000256" key="1">
    <source>
        <dbReference type="SAM" id="MobiDB-lite"/>
    </source>
</evidence>
<evidence type="ECO:0000256" key="2">
    <source>
        <dbReference type="SAM" id="Phobius"/>
    </source>
</evidence>
<proteinExistence type="predicted"/>
<keyword evidence="2" id="KW-1133">Transmembrane helix</keyword>
<accession>A0A6C0EQ93</accession>
<dbReference type="EMBL" id="MN738918">
    <property type="protein sequence ID" value="QHT31354.1"/>
    <property type="molecule type" value="Genomic_DNA"/>
</dbReference>